<gene>
    <name evidence="2" type="ORF">SLEP1_g50986</name>
</gene>
<dbReference type="AlphaFoldDB" id="A0AAV5M1R4"/>
<keyword evidence="1" id="KW-0472">Membrane</keyword>
<dbReference type="Proteomes" id="UP001054252">
    <property type="component" value="Unassembled WGS sequence"/>
</dbReference>
<proteinExistence type="predicted"/>
<keyword evidence="3" id="KW-1185">Reference proteome</keyword>
<organism evidence="2 3">
    <name type="scientific">Rubroshorea leprosula</name>
    <dbReference type="NCBI Taxonomy" id="152421"/>
    <lineage>
        <taxon>Eukaryota</taxon>
        <taxon>Viridiplantae</taxon>
        <taxon>Streptophyta</taxon>
        <taxon>Embryophyta</taxon>
        <taxon>Tracheophyta</taxon>
        <taxon>Spermatophyta</taxon>
        <taxon>Magnoliopsida</taxon>
        <taxon>eudicotyledons</taxon>
        <taxon>Gunneridae</taxon>
        <taxon>Pentapetalae</taxon>
        <taxon>rosids</taxon>
        <taxon>malvids</taxon>
        <taxon>Malvales</taxon>
        <taxon>Dipterocarpaceae</taxon>
        <taxon>Rubroshorea</taxon>
    </lineage>
</organism>
<keyword evidence="1" id="KW-0812">Transmembrane</keyword>
<protein>
    <submittedName>
        <fullName evidence="2">Uncharacterized protein</fullName>
    </submittedName>
</protein>
<reference evidence="2 3" key="1">
    <citation type="journal article" date="2021" name="Commun. Biol.">
        <title>The genome of Shorea leprosula (Dipterocarpaceae) highlights the ecological relevance of drought in aseasonal tropical rainforests.</title>
        <authorList>
            <person name="Ng K.K.S."/>
            <person name="Kobayashi M.J."/>
            <person name="Fawcett J.A."/>
            <person name="Hatakeyama M."/>
            <person name="Paape T."/>
            <person name="Ng C.H."/>
            <person name="Ang C.C."/>
            <person name="Tnah L.H."/>
            <person name="Lee C.T."/>
            <person name="Nishiyama T."/>
            <person name="Sese J."/>
            <person name="O'Brien M.J."/>
            <person name="Copetti D."/>
            <person name="Mohd Noor M.I."/>
            <person name="Ong R.C."/>
            <person name="Putra M."/>
            <person name="Sireger I.Z."/>
            <person name="Indrioko S."/>
            <person name="Kosugi Y."/>
            <person name="Izuno A."/>
            <person name="Isagi Y."/>
            <person name="Lee S.L."/>
            <person name="Shimizu K.K."/>
        </authorList>
    </citation>
    <scope>NUCLEOTIDE SEQUENCE [LARGE SCALE GENOMIC DNA]</scope>
    <source>
        <strain evidence="2">214</strain>
    </source>
</reference>
<accession>A0AAV5M1R4</accession>
<evidence type="ECO:0000256" key="1">
    <source>
        <dbReference type="SAM" id="Phobius"/>
    </source>
</evidence>
<name>A0AAV5M1R4_9ROSI</name>
<evidence type="ECO:0000313" key="2">
    <source>
        <dbReference type="EMBL" id="GKV43733.1"/>
    </source>
</evidence>
<keyword evidence="1" id="KW-1133">Transmembrane helix</keyword>
<comment type="caution">
    <text evidence="2">The sequence shown here is derived from an EMBL/GenBank/DDBJ whole genome shotgun (WGS) entry which is preliminary data.</text>
</comment>
<sequence>MQLSFYLSTKMIKEINSLILPSLSGIFICQLSFKKNIR</sequence>
<dbReference type="EMBL" id="BPVZ01000172">
    <property type="protein sequence ID" value="GKV43733.1"/>
    <property type="molecule type" value="Genomic_DNA"/>
</dbReference>
<feature type="transmembrane region" description="Helical" evidence="1">
    <location>
        <begin position="15"/>
        <end position="33"/>
    </location>
</feature>
<evidence type="ECO:0000313" key="3">
    <source>
        <dbReference type="Proteomes" id="UP001054252"/>
    </source>
</evidence>